<evidence type="ECO:0000256" key="1">
    <source>
        <dbReference type="SAM" id="Phobius"/>
    </source>
</evidence>
<evidence type="ECO:0000313" key="4">
    <source>
        <dbReference type="Proteomes" id="UP000663834"/>
    </source>
</evidence>
<comment type="caution">
    <text evidence="2">The sequence shown here is derived from an EMBL/GenBank/DDBJ whole genome shotgun (WGS) entry which is preliminary data.</text>
</comment>
<keyword evidence="1" id="KW-1133">Transmembrane helix</keyword>
<name>A0A816CZ77_9BILA</name>
<reference evidence="2" key="1">
    <citation type="submission" date="2021-02" db="EMBL/GenBank/DDBJ databases">
        <authorList>
            <person name="Nowell W R."/>
        </authorList>
    </citation>
    <scope>NUCLEOTIDE SEQUENCE</scope>
</reference>
<protein>
    <submittedName>
        <fullName evidence="2">Uncharacterized protein</fullName>
    </submittedName>
</protein>
<keyword evidence="1" id="KW-0812">Transmembrane</keyword>
<dbReference type="Proteomes" id="UP000663834">
    <property type="component" value="Unassembled WGS sequence"/>
</dbReference>
<dbReference type="EMBL" id="CAJNRE010000435">
    <property type="protein sequence ID" value="CAF1927190.1"/>
    <property type="molecule type" value="Genomic_DNA"/>
</dbReference>
<feature type="transmembrane region" description="Helical" evidence="1">
    <location>
        <begin position="189"/>
        <end position="210"/>
    </location>
</feature>
<evidence type="ECO:0000313" key="3">
    <source>
        <dbReference type="EMBL" id="CAF1927190.1"/>
    </source>
</evidence>
<feature type="transmembrane region" description="Helical" evidence="1">
    <location>
        <begin position="25"/>
        <end position="43"/>
    </location>
</feature>
<dbReference type="AlphaFoldDB" id="A0A816CZ77"/>
<feature type="transmembrane region" description="Helical" evidence="1">
    <location>
        <begin position="55"/>
        <end position="79"/>
    </location>
</feature>
<evidence type="ECO:0000313" key="2">
    <source>
        <dbReference type="EMBL" id="CAF1628222.1"/>
    </source>
</evidence>
<dbReference type="OrthoDB" id="10051538at2759"/>
<feature type="transmembrane region" description="Helical" evidence="1">
    <location>
        <begin position="222"/>
        <end position="241"/>
    </location>
</feature>
<feature type="transmembrane region" description="Helical" evidence="1">
    <location>
        <begin position="86"/>
        <end position="105"/>
    </location>
</feature>
<feature type="transmembrane region" description="Helical" evidence="1">
    <location>
        <begin position="125"/>
        <end position="143"/>
    </location>
</feature>
<feature type="transmembrane region" description="Helical" evidence="1">
    <location>
        <begin position="164"/>
        <end position="183"/>
    </location>
</feature>
<dbReference type="Proteomes" id="UP000663824">
    <property type="component" value="Unassembled WGS sequence"/>
</dbReference>
<proteinExistence type="predicted"/>
<gene>
    <name evidence="2" type="ORF">KQP761_LOCUS25699</name>
    <name evidence="3" type="ORF">MBJ925_LOCUS3517</name>
</gene>
<keyword evidence="1" id="KW-0472">Membrane</keyword>
<organism evidence="2 4">
    <name type="scientific">Rotaria magnacalcarata</name>
    <dbReference type="NCBI Taxonomy" id="392030"/>
    <lineage>
        <taxon>Eukaryota</taxon>
        <taxon>Metazoa</taxon>
        <taxon>Spiralia</taxon>
        <taxon>Gnathifera</taxon>
        <taxon>Rotifera</taxon>
        <taxon>Eurotatoria</taxon>
        <taxon>Bdelloidea</taxon>
        <taxon>Philodinida</taxon>
        <taxon>Philodinidae</taxon>
        <taxon>Rotaria</taxon>
    </lineage>
</organism>
<dbReference type="EMBL" id="CAJNOW010014006">
    <property type="protein sequence ID" value="CAF1628222.1"/>
    <property type="molecule type" value="Genomic_DNA"/>
</dbReference>
<accession>A0A816CZ77</accession>
<sequence>MNMNYQPFIEEKTKRINKKLNFQRWFYSILGIITISIIVLLTIGQIRDMKKESNEFAICLLLIAHSVAVLVSMLSTAIFCRITNAVLTTLTIIILCACTGAHFYIRFSLYRNQPKEDFHLIAVRLGFVFILLILLLPWTITMVHEYQKNILPDKRMLNPKSTAFSWFLYLDFLLIGSLVILNIRNQSNFGLYHILFLSIGILLALLWLYMGIRMTDKKTRHGVFSTIFYILSLLYIIYLGYNTYGAVTEYNMLLKINESTLFSLLIIIFLYNGTNVLIHILTILISFILIDI</sequence>
<feature type="transmembrane region" description="Helical" evidence="1">
    <location>
        <begin position="261"/>
        <end position="290"/>
    </location>
</feature>